<keyword evidence="2" id="KW-1185">Reference proteome</keyword>
<reference evidence="1 2" key="1">
    <citation type="journal article" date="2019" name="Commun. Biol.">
        <title>The bagworm genome reveals a unique fibroin gene that provides high tensile strength.</title>
        <authorList>
            <person name="Kono N."/>
            <person name="Nakamura H."/>
            <person name="Ohtoshi R."/>
            <person name="Tomita M."/>
            <person name="Numata K."/>
            <person name="Arakawa K."/>
        </authorList>
    </citation>
    <scope>NUCLEOTIDE SEQUENCE [LARGE SCALE GENOMIC DNA]</scope>
</reference>
<gene>
    <name evidence="1" type="primary">pol</name>
    <name evidence="1" type="ORF">EVAR_31044_1</name>
</gene>
<dbReference type="Proteomes" id="UP000299102">
    <property type="component" value="Unassembled WGS sequence"/>
</dbReference>
<dbReference type="EMBL" id="BGZK01000327">
    <property type="protein sequence ID" value="GBP37046.1"/>
    <property type="molecule type" value="Genomic_DNA"/>
</dbReference>
<dbReference type="OrthoDB" id="775972at2759"/>
<protein>
    <submittedName>
        <fullName evidence="1">Retrovirus-related Pol polyprotein from transposon 297</fullName>
    </submittedName>
</protein>
<dbReference type="GO" id="GO:0071897">
    <property type="term" value="P:DNA biosynthetic process"/>
    <property type="evidence" value="ECO:0007669"/>
    <property type="project" value="UniProtKB-ARBA"/>
</dbReference>
<evidence type="ECO:0000313" key="1">
    <source>
        <dbReference type="EMBL" id="GBP37046.1"/>
    </source>
</evidence>
<dbReference type="SUPFAM" id="SSF56672">
    <property type="entry name" value="DNA/RNA polymerases"/>
    <property type="match status" value="1"/>
</dbReference>
<organism evidence="1 2">
    <name type="scientific">Eumeta variegata</name>
    <name type="common">Bagworm moth</name>
    <name type="synonym">Eumeta japonica</name>
    <dbReference type="NCBI Taxonomy" id="151549"/>
    <lineage>
        <taxon>Eukaryota</taxon>
        <taxon>Metazoa</taxon>
        <taxon>Ecdysozoa</taxon>
        <taxon>Arthropoda</taxon>
        <taxon>Hexapoda</taxon>
        <taxon>Insecta</taxon>
        <taxon>Pterygota</taxon>
        <taxon>Neoptera</taxon>
        <taxon>Endopterygota</taxon>
        <taxon>Lepidoptera</taxon>
        <taxon>Glossata</taxon>
        <taxon>Ditrysia</taxon>
        <taxon>Tineoidea</taxon>
        <taxon>Psychidae</taxon>
        <taxon>Oiketicinae</taxon>
        <taxon>Eumeta</taxon>
    </lineage>
</organism>
<evidence type="ECO:0000313" key="2">
    <source>
        <dbReference type="Proteomes" id="UP000299102"/>
    </source>
</evidence>
<dbReference type="Gene3D" id="3.10.10.10">
    <property type="entry name" value="HIV Type 1 Reverse Transcriptase, subunit A, domain 1"/>
    <property type="match status" value="1"/>
</dbReference>
<name>A0A4C1VDZ8_EUMVA</name>
<dbReference type="AlphaFoldDB" id="A0A4C1VDZ8"/>
<dbReference type="InterPro" id="IPR043502">
    <property type="entry name" value="DNA/RNA_pol_sf"/>
</dbReference>
<proteinExistence type="predicted"/>
<comment type="caution">
    <text evidence="1">The sequence shown here is derived from an EMBL/GenBank/DDBJ whole genome shotgun (WGS) entry which is preliminary data.</text>
</comment>
<sequence>MAQPSASTLDKNIPCLDLLSEFPNVTKPISFKETPFYSVAHHIESTGSPVFAKARPLQSDRYRRVKEEFQTMMNMGICRPSKRPWISPLHVVPKKDGQSSMWRLSTSQRSYET</sequence>
<accession>A0A4C1VDZ8</accession>